<evidence type="ECO:0000256" key="5">
    <source>
        <dbReference type="PROSITE-ProRule" id="PRU00723"/>
    </source>
</evidence>
<feature type="region of interest" description="Disordered" evidence="6">
    <location>
        <begin position="175"/>
        <end position="196"/>
    </location>
</feature>
<feature type="zinc finger region" description="C3H1-type" evidence="5">
    <location>
        <begin position="129"/>
        <end position="157"/>
    </location>
</feature>
<organism evidence="8 9">
    <name type="scientific">Nyssa sinensis</name>
    <dbReference type="NCBI Taxonomy" id="561372"/>
    <lineage>
        <taxon>Eukaryota</taxon>
        <taxon>Viridiplantae</taxon>
        <taxon>Streptophyta</taxon>
        <taxon>Embryophyta</taxon>
        <taxon>Tracheophyta</taxon>
        <taxon>Spermatophyta</taxon>
        <taxon>Magnoliopsida</taxon>
        <taxon>eudicotyledons</taxon>
        <taxon>Gunneridae</taxon>
        <taxon>Pentapetalae</taxon>
        <taxon>asterids</taxon>
        <taxon>Cornales</taxon>
        <taxon>Nyssaceae</taxon>
        <taxon>Nyssa</taxon>
    </lineage>
</organism>
<dbReference type="GO" id="GO:0051252">
    <property type="term" value="P:regulation of RNA metabolic process"/>
    <property type="evidence" value="ECO:0007669"/>
    <property type="project" value="UniProtKB-ARBA"/>
</dbReference>
<dbReference type="FunFam" id="4.10.1000.10:FF:000003">
    <property type="entry name" value="Zinc finger CCCH domain-containing protein"/>
    <property type="match status" value="1"/>
</dbReference>
<proteinExistence type="predicted"/>
<evidence type="ECO:0000256" key="3">
    <source>
        <dbReference type="ARBA" id="ARBA00022771"/>
    </source>
</evidence>
<evidence type="ECO:0000259" key="7">
    <source>
        <dbReference type="PROSITE" id="PS50103"/>
    </source>
</evidence>
<dbReference type="GO" id="GO:0010468">
    <property type="term" value="P:regulation of gene expression"/>
    <property type="evidence" value="ECO:0007669"/>
    <property type="project" value="UniProtKB-ARBA"/>
</dbReference>
<accession>A0A5J5BDQ2</accession>
<dbReference type="PANTHER" id="PTHR12547:SF121">
    <property type="entry name" value="ZINC FINGER CCCH DOMAIN-CONTAINING PROTEIN 39"/>
    <property type="match status" value="1"/>
</dbReference>
<evidence type="ECO:0000256" key="4">
    <source>
        <dbReference type="ARBA" id="ARBA00022833"/>
    </source>
</evidence>
<feature type="domain" description="C3H1-type" evidence="7">
    <location>
        <begin position="129"/>
        <end position="157"/>
    </location>
</feature>
<keyword evidence="3 5" id="KW-0863">Zinc-finger</keyword>
<evidence type="ECO:0000256" key="1">
    <source>
        <dbReference type="ARBA" id="ARBA00022723"/>
    </source>
</evidence>
<feature type="zinc finger region" description="C3H1-type" evidence="5">
    <location>
        <begin position="1"/>
        <end position="17"/>
    </location>
</feature>
<dbReference type="Pfam" id="PF00642">
    <property type="entry name" value="zf-CCCH"/>
    <property type="match status" value="2"/>
</dbReference>
<dbReference type="PANTHER" id="PTHR12547">
    <property type="entry name" value="CCCH ZINC FINGER/TIS11-RELATED"/>
    <property type="match status" value="1"/>
</dbReference>
<sequence>MGNCSYGDNCHFAHGVGDIRNLPTNRQGLAADGRLVGNSDADRRLISKLKLCRRFCNGEECPFGERCHFLHEGLAKIREDLGLSRKSYAISIGTSGSGWDCRSVSEQFECRRSVNSSLNSNCVYQKPVFWKTRPCDKWATTGNCPFGAKCYFAHGQAELQKLDAHSALESRNVSTLKARATPAKDESPSRTRIMTSSKQPLQGKKCVFKWKGIGKISHIYADWIDNMPLVHSS</sequence>
<evidence type="ECO:0000256" key="6">
    <source>
        <dbReference type="SAM" id="MobiDB-lite"/>
    </source>
</evidence>
<protein>
    <recommendedName>
        <fullName evidence="7">C3H1-type domain-containing protein</fullName>
    </recommendedName>
</protein>
<dbReference type="AlphaFoldDB" id="A0A5J5BDQ2"/>
<keyword evidence="1 5" id="KW-0479">Metal-binding</keyword>
<feature type="zinc finger region" description="C3H1-type" evidence="5">
    <location>
        <begin position="46"/>
        <end position="74"/>
    </location>
</feature>
<dbReference type="SMART" id="SM00356">
    <property type="entry name" value="ZnF_C3H1"/>
    <property type="match status" value="3"/>
</dbReference>
<evidence type="ECO:0000313" key="9">
    <source>
        <dbReference type="Proteomes" id="UP000325577"/>
    </source>
</evidence>
<gene>
    <name evidence="8" type="ORF">F0562_024611</name>
</gene>
<dbReference type="Pfam" id="PF14608">
    <property type="entry name" value="zf-CCCH_2"/>
    <property type="match status" value="1"/>
</dbReference>
<dbReference type="OrthoDB" id="410307at2759"/>
<reference evidence="8 9" key="1">
    <citation type="submission" date="2019-09" db="EMBL/GenBank/DDBJ databases">
        <title>A chromosome-level genome assembly of the Chinese tupelo Nyssa sinensis.</title>
        <authorList>
            <person name="Yang X."/>
            <person name="Kang M."/>
            <person name="Yang Y."/>
            <person name="Xiong H."/>
            <person name="Wang M."/>
            <person name="Zhang Z."/>
            <person name="Wang Z."/>
            <person name="Wu H."/>
            <person name="Ma T."/>
            <person name="Liu J."/>
            <person name="Xi Z."/>
        </authorList>
    </citation>
    <scope>NUCLEOTIDE SEQUENCE [LARGE SCALE GENOMIC DNA]</scope>
    <source>
        <strain evidence="8">J267</strain>
        <tissue evidence="8">Leaf</tissue>
    </source>
</reference>
<dbReference type="EMBL" id="CM018036">
    <property type="protein sequence ID" value="KAA8540470.1"/>
    <property type="molecule type" value="Genomic_DNA"/>
</dbReference>
<evidence type="ECO:0000256" key="2">
    <source>
        <dbReference type="ARBA" id="ARBA00022737"/>
    </source>
</evidence>
<dbReference type="Proteomes" id="UP000325577">
    <property type="component" value="Linkage Group LG13"/>
</dbReference>
<dbReference type="InterPro" id="IPR000571">
    <property type="entry name" value="Znf_CCCH"/>
</dbReference>
<name>A0A5J5BDQ2_9ASTE</name>
<dbReference type="GO" id="GO:0003729">
    <property type="term" value="F:mRNA binding"/>
    <property type="evidence" value="ECO:0007669"/>
    <property type="project" value="InterPro"/>
</dbReference>
<evidence type="ECO:0000313" key="8">
    <source>
        <dbReference type="EMBL" id="KAA8540470.1"/>
    </source>
</evidence>
<keyword evidence="2" id="KW-0677">Repeat</keyword>
<dbReference type="InterPro" id="IPR045877">
    <property type="entry name" value="ZFP36-like"/>
</dbReference>
<feature type="domain" description="C3H1-type" evidence="7">
    <location>
        <begin position="46"/>
        <end position="74"/>
    </location>
</feature>
<keyword evidence="9" id="KW-1185">Reference proteome</keyword>
<keyword evidence="4 5" id="KW-0862">Zinc</keyword>
<dbReference type="PROSITE" id="PS50103">
    <property type="entry name" value="ZF_C3H1"/>
    <property type="match status" value="3"/>
</dbReference>
<dbReference type="Gene3D" id="4.10.1000.10">
    <property type="entry name" value="Zinc finger, CCCH-type"/>
    <property type="match status" value="3"/>
</dbReference>
<feature type="domain" description="C3H1-type" evidence="7">
    <location>
        <begin position="1"/>
        <end position="17"/>
    </location>
</feature>
<dbReference type="GO" id="GO:0008270">
    <property type="term" value="F:zinc ion binding"/>
    <property type="evidence" value="ECO:0007669"/>
    <property type="project" value="UniProtKB-KW"/>
</dbReference>
<dbReference type="SUPFAM" id="SSF90229">
    <property type="entry name" value="CCCH zinc finger"/>
    <property type="match status" value="3"/>
</dbReference>
<dbReference type="InterPro" id="IPR036855">
    <property type="entry name" value="Znf_CCCH_sf"/>
</dbReference>